<evidence type="ECO:0000313" key="11">
    <source>
        <dbReference type="EMBL" id="ORE16829.1"/>
    </source>
</evidence>
<evidence type="ECO:0000256" key="9">
    <source>
        <dbReference type="SAM" id="MobiDB-lite"/>
    </source>
</evidence>
<dbReference type="Proteomes" id="UP000242381">
    <property type="component" value="Unassembled WGS sequence"/>
</dbReference>
<dbReference type="OMA" id="YEMICGY"/>
<dbReference type="FunFam" id="3.30.200.20:FF:001236">
    <property type="entry name" value="AGC/RSK protein kinase"/>
    <property type="match status" value="1"/>
</dbReference>
<dbReference type="InterPro" id="IPR011009">
    <property type="entry name" value="Kinase-like_dom_sf"/>
</dbReference>
<dbReference type="Gene3D" id="3.30.200.20">
    <property type="entry name" value="Phosphorylase Kinase, domain 1"/>
    <property type="match status" value="1"/>
</dbReference>
<dbReference type="FunFam" id="1.10.510.10:FF:000121">
    <property type="entry name" value="Serine/threonine-protein kinase nrc-2"/>
    <property type="match status" value="1"/>
</dbReference>
<evidence type="ECO:0000256" key="3">
    <source>
        <dbReference type="ARBA" id="ARBA00022679"/>
    </source>
</evidence>
<evidence type="ECO:0000256" key="1">
    <source>
        <dbReference type="ARBA" id="ARBA00012513"/>
    </source>
</evidence>
<evidence type="ECO:0000313" key="12">
    <source>
        <dbReference type="Proteomes" id="UP000242381"/>
    </source>
</evidence>
<comment type="catalytic activity">
    <reaction evidence="8">
        <text>L-seryl-[protein] + ATP = O-phospho-L-seryl-[protein] + ADP + H(+)</text>
        <dbReference type="Rhea" id="RHEA:17989"/>
        <dbReference type="Rhea" id="RHEA-COMP:9863"/>
        <dbReference type="Rhea" id="RHEA-COMP:11604"/>
        <dbReference type="ChEBI" id="CHEBI:15378"/>
        <dbReference type="ChEBI" id="CHEBI:29999"/>
        <dbReference type="ChEBI" id="CHEBI:30616"/>
        <dbReference type="ChEBI" id="CHEBI:83421"/>
        <dbReference type="ChEBI" id="CHEBI:456216"/>
        <dbReference type="EC" id="2.7.11.1"/>
    </reaction>
</comment>
<dbReference type="SMART" id="SM00220">
    <property type="entry name" value="S_TKc"/>
    <property type="match status" value="1"/>
</dbReference>
<dbReference type="VEuPathDB" id="FungiDB:BCV72DRAFT_240621"/>
<evidence type="ECO:0000256" key="6">
    <source>
        <dbReference type="ARBA" id="ARBA00022840"/>
    </source>
</evidence>
<evidence type="ECO:0000256" key="7">
    <source>
        <dbReference type="ARBA" id="ARBA00047899"/>
    </source>
</evidence>
<keyword evidence="4" id="KW-0547">Nucleotide-binding</keyword>
<evidence type="ECO:0000256" key="2">
    <source>
        <dbReference type="ARBA" id="ARBA00022527"/>
    </source>
</evidence>
<dbReference type="GO" id="GO:0004674">
    <property type="term" value="F:protein serine/threonine kinase activity"/>
    <property type="evidence" value="ECO:0007669"/>
    <property type="project" value="UniProtKB-KW"/>
</dbReference>
<keyword evidence="5 11" id="KW-0418">Kinase</keyword>
<evidence type="ECO:0000256" key="4">
    <source>
        <dbReference type="ARBA" id="ARBA00022741"/>
    </source>
</evidence>
<dbReference type="InterPro" id="IPR000719">
    <property type="entry name" value="Prot_kinase_dom"/>
</dbReference>
<keyword evidence="6" id="KW-0067">ATP-binding</keyword>
<evidence type="ECO:0000256" key="5">
    <source>
        <dbReference type="ARBA" id="ARBA00022777"/>
    </source>
</evidence>
<organism evidence="11 12">
    <name type="scientific">Rhizopus microsporus</name>
    <dbReference type="NCBI Taxonomy" id="58291"/>
    <lineage>
        <taxon>Eukaryota</taxon>
        <taxon>Fungi</taxon>
        <taxon>Fungi incertae sedis</taxon>
        <taxon>Mucoromycota</taxon>
        <taxon>Mucoromycotina</taxon>
        <taxon>Mucoromycetes</taxon>
        <taxon>Mucorales</taxon>
        <taxon>Mucorineae</taxon>
        <taxon>Rhizopodaceae</taxon>
        <taxon>Rhizopus</taxon>
    </lineage>
</organism>
<name>A0A1X0RXV6_RHIZD</name>
<dbReference type="PANTHER" id="PTHR45637">
    <property type="entry name" value="FLIPPASE KINASE 1-RELATED"/>
    <property type="match status" value="1"/>
</dbReference>
<comment type="catalytic activity">
    <reaction evidence="7">
        <text>L-threonyl-[protein] + ATP = O-phospho-L-threonyl-[protein] + ADP + H(+)</text>
        <dbReference type="Rhea" id="RHEA:46608"/>
        <dbReference type="Rhea" id="RHEA-COMP:11060"/>
        <dbReference type="Rhea" id="RHEA-COMP:11605"/>
        <dbReference type="ChEBI" id="CHEBI:15378"/>
        <dbReference type="ChEBI" id="CHEBI:30013"/>
        <dbReference type="ChEBI" id="CHEBI:30616"/>
        <dbReference type="ChEBI" id="CHEBI:61977"/>
        <dbReference type="ChEBI" id="CHEBI:456216"/>
        <dbReference type="EC" id="2.7.11.1"/>
    </reaction>
</comment>
<feature type="region of interest" description="Disordered" evidence="9">
    <location>
        <begin position="414"/>
        <end position="433"/>
    </location>
</feature>
<gene>
    <name evidence="11" type="ORF">BCV71DRAFT_244382</name>
</gene>
<feature type="domain" description="Protein kinase" evidence="10">
    <location>
        <begin position="82"/>
        <end position="367"/>
    </location>
</feature>
<sequence>MSLPSSPAPIYQPSSTFQTKVKLNNKALESLEPNLRKVASVPNTKEYFASTNSIHSTPVGSPKLKPSYSLQKQQAQVGPSDFEKIRLLGKGDVGKVYLVKHKTTDKLYALKVLSKKEMIKRNKIKRALSEQAILSTANHPFIVPLYHSFQSRDYLYFCMEFCVGGEFFRALQNRPGRILKENEARFYAAEVVAALEYLHLMGIVFRDLKPENILLHESGHLMLSDFDLSIQSSSATPPTFVQPSSPFSKQPMIDTRMSIRTNSFVGTEEYLAPEVIRGSGHSCTVDWWTLGIFVYEMICGYTPFKGRTRDETFNLILNQPVEFPDNAYFQTLSSHCKSFIRKLLNKNEKKRLGSRAGASEVKSHPFFNTINFALLRNMKPPIIPSKAQPIRAVHFNRIKESVSFELETTPLDTLSDDNDDPFKSFSSGNKKRN</sequence>
<feature type="compositionally biased region" description="Polar residues" evidence="9">
    <location>
        <begin position="424"/>
        <end position="433"/>
    </location>
</feature>
<proteinExistence type="predicted"/>
<dbReference type="SUPFAM" id="SSF56112">
    <property type="entry name" value="Protein kinase-like (PK-like)"/>
    <property type="match status" value="1"/>
</dbReference>
<keyword evidence="3" id="KW-0808">Transferase</keyword>
<dbReference type="GO" id="GO:0005524">
    <property type="term" value="F:ATP binding"/>
    <property type="evidence" value="ECO:0007669"/>
    <property type="project" value="UniProtKB-KW"/>
</dbReference>
<keyword evidence="2" id="KW-0723">Serine/threonine-protein kinase</keyword>
<evidence type="ECO:0000256" key="8">
    <source>
        <dbReference type="ARBA" id="ARBA00048679"/>
    </source>
</evidence>
<reference evidence="11 12" key="1">
    <citation type="journal article" date="2016" name="Proc. Natl. Acad. Sci. U.S.A.">
        <title>Lipid metabolic changes in an early divergent fungus govern the establishment of a mutualistic symbiosis with endobacteria.</title>
        <authorList>
            <person name="Lastovetsky O.A."/>
            <person name="Gaspar M.L."/>
            <person name="Mondo S.J."/>
            <person name="LaButti K.M."/>
            <person name="Sandor L."/>
            <person name="Grigoriev I.V."/>
            <person name="Henry S.A."/>
            <person name="Pawlowska T.E."/>
        </authorList>
    </citation>
    <scope>NUCLEOTIDE SEQUENCE [LARGE SCALE GENOMIC DNA]</scope>
    <source>
        <strain evidence="11 12">ATCC 11559</strain>
    </source>
</reference>
<protein>
    <recommendedName>
        <fullName evidence="1">non-specific serine/threonine protein kinase</fullName>
        <ecNumber evidence="1">2.7.11.1</ecNumber>
    </recommendedName>
</protein>
<dbReference type="CDD" id="cd05574">
    <property type="entry name" value="STKc_phototropin_like"/>
    <property type="match status" value="1"/>
</dbReference>
<dbReference type="EC" id="2.7.11.1" evidence="1"/>
<dbReference type="AlphaFoldDB" id="A0A1X0RXV6"/>
<dbReference type="Gene3D" id="1.10.510.10">
    <property type="entry name" value="Transferase(Phosphotransferase) domain 1"/>
    <property type="match status" value="1"/>
</dbReference>
<dbReference type="EMBL" id="KV921373">
    <property type="protein sequence ID" value="ORE16829.1"/>
    <property type="molecule type" value="Genomic_DNA"/>
</dbReference>
<dbReference type="PROSITE" id="PS50011">
    <property type="entry name" value="PROTEIN_KINASE_DOM"/>
    <property type="match status" value="1"/>
</dbReference>
<evidence type="ECO:0000259" key="10">
    <source>
        <dbReference type="PROSITE" id="PS50011"/>
    </source>
</evidence>
<dbReference type="Pfam" id="PF00069">
    <property type="entry name" value="Pkinase"/>
    <property type="match status" value="1"/>
</dbReference>
<accession>A0A1X0RXV6</accession>